<gene>
    <name evidence="4" type="ORF">SAMN05421848_2468</name>
</gene>
<dbReference type="PANTHER" id="PTHR37089:SF1">
    <property type="entry name" value="MEMBRANE PROTEIN"/>
    <property type="match status" value="1"/>
</dbReference>
<dbReference type="Proteomes" id="UP000199046">
    <property type="component" value="Unassembled WGS sequence"/>
</dbReference>
<proteinExistence type="predicted"/>
<dbReference type="PROSITE" id="PS51257">
    <property type="entry name" value="PROKAR_LIPOPROTEIN"/>
    <property type="match status" value="1"/>
</dbReference>
<dbReference type="AlphaFoldDB" id="A0A1I1LHN5"/>
<protein>
    <submittedName>
        <fullName evidence="4">Spore coat protein U (SCPU) domain-containing protein</fullName>
    </submittedName>
</protein>
<evidence type="ECO:0000313" key="5">
    <source>
        <dbReference type="Proteomes" id="UP000199046"/>
    </source>
</evidence>
<evidence type="ECO:0000259" key="3">
    <source>
        <dbReference type="Pfam" id="PF05229"/>
    </source>
</evidence>
<dbReference type="PANTHER" id="PTHR37089">
    <property type="entry name" value="PROTEIN U-RELATED"/>
    <property type="match status" value="1"/>
</dbReference>
<feature type="region of interest" description="Disordered" evidence="1">
    <location>
        <begin position="263"/>
        <end position="299"/>
    </location>
</feature>
<feature type="chain" id="PRO_5011543336" evidence="2">
    <location>
        <begin position="24"/>
        <end position="328"/>
    </location>
</feature>
<dbReference type="OrthoDB" id="8901110at2"/>
<dbReference type="STRING" id="402385.SAMN05421848_2468"/>
<keyword evidence="4" id="KW-0946">Virion</keyword>
<feature type="domain" description="Spore coat protein U/FanG" evidence="3">
    <location>
        <begin position="182"/>
        <end position="325"/>
    </location>
</feature>
<dbReference type="RefSeq" id="WP_090134484.1">
    <property type="nucleotide sequence ID" value="NZ_FOLY01000005.1"/>
</dbReference>
<dbReference type="Pfam" id="PF05229">
    <property type="entry name" value="SCPU"/>
    <property type="match status" value="2"/>
</dbReference>
<name>A0A1I1LHN5_9GAMM</name>
<evidence type="ECO:0000256" key="1">
    <source>
        <dbReference type="SAM" id="MobiDB-lite"/>
    </source>
</evidence>
<reference evidence="5" key="1">
    <citation type="submission" date="2016-10" db="EMBL/GenBank/DDBJ databases">
        <authorList>
            <person name="Varghese N."/>
            <person name="Submissions S."/>
        </authorList>
    </citation>
    <scope>NUCLEOTIDE SEQUENCE [LARGE SCALE GENOMIC DNA]</scope>
    <source>
        <strain evidence="5">DSM 23439</strain>
    </source>
</reference>
<organism evidence="4 5">
    <name type="scientific">Kushneria avicenniae</name>
    <dbReference type="NCBI Taxonomy" id="402385"/>
    <lineage>
        <taxon>Bacteria</taxon>
        <taxon>Pseudomonadati</taxon>
        <taxon>Pseudomonadota</taxon>
        <taxon>Gammaproteobacteria</taxon>
        <taxon>Oceanospirillales</taxon>
        <taxon>Halomonadaceae</taxon>
        <taxon>Kushneria</taxon>
    </lineage>
</organism>
<keyword evidence="5" id="KW-1185">Reference proteome</keyword>
<feature type="signal peptide" evidence="2">
    <location>
        <begin position="1"/>
        <end position="23"/>
    </location>
</feature>
<dbReference type="InterPro" id="IPR007893">
    <property type="entry name" value="Spore_coat_U/FanG"/>
</dbReference>
<dbReference type="InterPro" id="IPR053167">
    <property type="entry name" value="Spore_coat_component"/>
</dbReference>
<feature type="compositionally biased region" description="Gly residues" evidence="1">
    <location>
        <begin position="285"/>
        <end position="297"/>
    </location>
</feature>
<accession>A0A1I1LHN5</accession>
<feature type="domain" description="Spore coat protein U/FanG" evidence="3">
    <location>
        <begin position="21"/>
        <end position="154"/>
    </location>
</feature>
<evidence type="ECO:0000313" key="4">
    <source>
        <dbReference type="EMBL" id="SFC72521.1"/>
    </source>
</evidence>
<evidence type="ECO:0000256" key="2">
    <source>
        <dbReference type="SAM" id="SignalP"/>
    </source>
</evidence>
<dbReference type="SMART" id="SM00972">
    <property type="entry name" value="SCPU"/>
    <property type="match status" value="2"/>
</dbReference>
<dbReference type="EMBL" id="FOLY01000005">
    <property type="protein sequence ID" value="SFC72521.1"/>
    <property type="molecule type" value="Genomic_DNA"/>
</dbReference>
<keyword evidence="2" id="KW-0732">Signal</keyword>
<keyword evidence="4" id="KW-0167">Capsid protein</keyword>
<sequence length="328" mass="34912">MRRCGYRLLMLAMSILCALPAWGACSTSSTSDSFGSVPSTRTDQAYQTRASGGLRCTGASLQFLDVSLVRATITGTTHDFGLVNAAGDRIPYRIYADAAFNDQLVANAQYDFIGLYALNLGGLFGGPDNSVPLYARTQPTRMLSAGVYRDVINIRWDYSVCTRVSLLGVCVGGREQDVVMVAVELTITITPDCLINAPDVRFGAAPLVSGFSEINQSLSLFCTRGSSFQVGLSQGSHPQSGERHMASSSGELLRYRILKPDGTPWRDVGSGQARSHLDADRNPGPGLGGAPGTGGDAQGFDYRAVIDADQTTPSPGVYTDQVVVTVQF</sequence>